<gene>
    <name evidence="1" type="ORF">GGE12_001329</name>
</gene>
<accession>A0A7W6WD96</accession>
<dbReference type="AlphaFoldDB" id="A0A7W6WD96"/>
<proteinExistence type="predicted"/>
<dbReference type="EMBL" id="JACIGM010000002">
    <property type="protein sequence ID" value="MBB4273575.1"/>
    <property type="molecule type" value="Genomic_DNA"/>
</dbReference>
<name>A0A7W6WD96_9HYPH</name>
<evidence type="ECO:0000313" key="2">
    <source>
        <dbReference type="Proteomes" id="UP000533641"/>
    </source>
</evidence>
<sequence length="48" mass="5118">MGLVPKTDLVPSGGATQARLDTIEIAMQHIISALKGDSYFTKISQSVK</sequence>
<comment type="caution">
    <text evidence="1">The sequence shown here is derived from an EMBL/GenBank/DDBJ whole genome shotgun (WGS) entry which is preliminary data.</text>
</comment>
<protein>
    <submittedName>
        <fullName evidence="1">Uncharacterized protein</fullName>
    </submittedName>
</protein>
<evidence type="ECO:0000313" key="1">
    <source>
        <dbReference type="EMBL" id="MBB4273575.1"/>
    </source>
</evidence>
<reference evidence="1 2" key="1">
    <citation type="submission" date="2020-08" db="EMBL/GenBank/DDBJ databases">
        <title>Genomic Encyclopedia of Type Strains, Phase IV (KMG-V): Genome sequencing to study the core and pangenomes of soil and plant-associated prokaryotes.</title>
        <authorList>
            <person name="Whitman W."/>
        </authorList>
    </citation>
    <scope>NUCLEOTIDE SEQUENCE [LARGE SCALE GENOMIC DNA]</scope>
    <source>
        <strain evidence="1 2">SEMIA 402</strain>
    </source>
</reference>
<dbReference type="Proteomes" id="UP000533641">
    <property type="component" value="Unassembled WGS sequence"/>
</dbReference>
<organism evidence="1 2">
    <name type="scientific">Rhizobium mongolense</name>
    <dbReference type="NCBI Taxonomy" id="57676"/>
    <lineage>
        <taxon>Bacteria</taxon>
        <taxon>Pseudomonadati</taxon>
        <taxon>Pseudomonadota</taxon>
        <taxon>Alphaproteobacteria</taxon>
        <taxon>Hyphomicrobiales</taxon>
        <taxon>Rhizobiaceae</taxon>
        <taxon>Rhizobium/Agrobacterium group</taxon>
        <taxon>Rhizobium</taxon>
    </lineage>
</organism>